<dbReference type="PANTHER" id="PTHR42085">
    <property type="entry name" value="F-BOX DOMAIN-CONTAINING PROTEIN"/>
    <property type="match status" value="1"/>
</dbReference>
<evidence type="ECO:0000313" key="1">
    <source>
        <dbReference type="EMBL" id="KAF2490208.1"/>
    </source>
</evidence>
<name>A0A6A6QCQ6_9PEZI</name>
<protein>
    <submittedName>
        <fullName evidence="1">Uncharacterized protein</fullName>
    </submittedName>
</protein>
<accession>A0A6A6QCQ6</accession>
<proteinExistence type="predicted"/>
<dbReference type="Proteomes" id="UP000799750">
    <property type="component" value="Unassembled WGS sequence"/>
</dbReference>
<dbReference type="OrthoDB" id="5413827at2759"/>
<keyword evidence="2" id="KW-1185">Reference proteome</keyword>
<dbReference type="AlphaFoldDB" id="A0A6A6QCQ6"/>
<organism evidence="1 2">
    <name type="scientific">Lophium mytilinum</name>
    <dbReference type="NCBI Taxonomy" id="390894"/>
    <lineage>
        <taxon>Eukaryota</taxon>
        <taxon>Fungi</taxon>
        <taxon>Dikarya</taxon>
        <taxon>Ascomycota</taxon>
        <taxon>Pezizomycotina</taxon>
        <taxon>Dothideomycetes</taxon>
        <taxon>Pleosporomycetidae</taxon>
        <taxon>Mytilinidiales</taxon>
        <taxon>Mytilinidiaceae</taxon>
        <taxon>Lophium</taxon>
    </lineage>
</organism>
<reference evidence="1" key="1">
    <citation type="journal article" date="2020" name="Stud. Mycol.">
        <title>101 Dothideomycetes genomes: a test case for predicting lifestyles and emergence of pathogens.</title>
        <authorList>
            <person name="Haridas S."/>
            <person name="Albert R."/>
            <person name="Binder M."/>
            <person name="Bloem J."/>
            <person name="Labutti K."/>
            <person name="Salamov A."/>
            <person name="Andreopoulos B."/>
            <person name="Baker S."/>
            <person name="Barry K."/>
            <person name="Bills G."/>
            <person name="Bluhm B."/>
            <person name="Cannon C."/>
            <person name="Castanera R."/>
            <person name="Culley D."/>
            <person name="Daum C."/>
            <person name="Ezra D."/>
            <person name="Gonzalez J."/>
            <person name="Henrissat B."/>
            <person name="Kuo A."/>
            <person name="Liang C."/>
            <person name="Lipzen A."/>
            <person name="Lutzoni F."/>
            <person name="Magnuson J."/>
            <person name="Mondo S."/>
            <person name="Nolan M."/>
            <person name="Ohm R."/>
            <person name="Pangilinan J."/>
            <person name="Park H.-J."/>
            <person name="Ramirez L."/>
            <person name="Alfaro M."/>
            <person name="Sun H."/>
            <person name="Tritt A."/>
            <person name="Yoshinaga Y."/>
            <person name="Zwiers L.-H."/>
            <person name="Turgeon B."/>
            <person name="Goodwin S."/>
            <person name="Spatafora J."/>
            <person name="Crous P."/>
            <person name="Grigoriev I."/>
        </authorList>
    </citation>
    <scope>NUCLEOTIDE SEQUENCE</scope>
    <source>
        <strain evidence="1">CBS 269.34</strain>
    </source>
</reference>
<sequence length="294" mass="33634">MELEGEETGIEEISRKVSDIGVLTTQASIERASKGNTQTTMKTMPIQHHAATFPFFDLPTELRLLVYHFVLEANNTGWMRMYYPALPKGSPNQPGSDLRPLGIVQKLLWINQHIRTEVSNEVFRHVECISFSNLGGYRKQHDLDIVRGVLEGIGESGRENIRQVTFLPWWIPSWDDQSQRNSDLSAAIEVVRLLKACTNLETLMIRIPFEKVLTRSNFNKPSEFGKLFGTGIDLIRGIVHTPRVSFTGSYGHPYNDDFVRPVRNWLTLQRIKDKMKHARETKAADTILQETRSE</sequence>
<dbReference type="EMBL" id="MU004197">
    <property type="protein sequence ID" value="KAF2490208.1"/>
    <property type="molecule type" value="Genomic_DNA"/>
</dbReference>
<gene>
    <name evidence="1" type="ORF">BU16DRAFT_621871</name>
</gene>
<dbReference type="PANTHER" id="PTHR42085:SF2">
    <property type="entry name" value="F-BOX DOMAIN-CONTAINING PROTEIN"/>
    <property type="match status" value="1"/>
</dbReference>
<dbReference type="InterPro" id="IPR038883">
    <property type="entry name" value="AN11006-like"/>
</dbReference>
<evidence type="ECO:0000313" key="2">
    <source>
        <dbReference type="Proteomes" id="UP000799750"/>
    </source>
</evidence>